<keyword evidence="2" id="KW-1185">Reference proteome</keyword>
<evidence type="ECO:0000313" key="2">
    <source>
        <dbReference type="Proteomes" id="UP000036503"/>
    </source>
</evidence>
<organism evidence="1 2">
    <name type="scientific">Megasphaera cerevisiae DSM 20462</name>
    <dbReference type="NCBI Taxonomy" id="1122219"/>
    <lineage>
        <taxon>Bacteria</taxon>
        <taxon>Bacillati</taxon>
        <taxon>Bacillota</taxon>
        <taxon>Negativicutes</taxon>
        <taxon>Veillonellales</taxon>
        <taxon>Veillonellaceae</taxon>
        <taxon>Megasphaera</taxon>
    </lineage>
</organism>
<dbReference type="PATRIC" id="fig|1122219.3.peg.2222"/>
<sequence>MDSIMRVDIPKRGNGFSCHCCRSENGTCEIYFEHDGHGSVITLCKSCALELADKINKHYEDKKTFTYEQPDPPLHTGPHEFEVTFAAGSKCRGCLCNDCDSHDHTVCQYCKRQKIVKKCTDFVEDNYY</sequence>
<dbReference type="EMBL" id="LEKT01000043">
    <property type="protein sequence ID" value="KMO85853.1"/>
    <property type="molecule type" value="Genomic_DNA"/>
</dbReference>
<evidence type="ECO:0000313" key="1">
    <source>
        <dbReference type="EMBL" id="KMO85853.1"/>
    </source>
</evidence>
<dbReference type="RefSeq" id="WP_048514959.1">
    <property type="nucleotide sequence ID" value="NZ_FUXD01000008.1"/>
</dbReference>
<dbReference type="Proteomes" id="UP000036503">
    <property type="component" value="Unassembled WGS sequence"/>
</dbReference>
<comment type="caution">
    <text evidence="1">The sequence shown here is derived from an EMBL/GenBank/DDBJ whole genome shotgun (WGS) entry which is preliminary data.</text>
</comment>
<dbReference type="InParanoid" id="A0A0J6WUJ2"/>
<protein>
    <submittedName>
        <fullName evidence="1">Uncharacterized protein</fullName>
    </submittedName>
</protein>
<name>A0A0J6WUJ2_9FIRM</name>
<gene>
    <name evidence="1" type="ORF">AB840_11340</name>
</gene>
<proteinExistence type="predicted"/>
<accession>A0A0J6WUJ2</accession>
<reference evidence="1 2" key="1">
    <citation type="submission" date="2015-06" db="EMBL/GenBank/DDBJ databases">
        <title>Draft genome sequence of beer spoilage bacterium Megasphaera cerevisiae type strain 20462.</title>
        <authorList>
            <person name="Kutumbaka K."/>
            <person name="Pasmowitz J."/>
            <person name="Mategko J."/>
            <person name="Reyes D."/>
            <person name="Friedrich A."/>
            <person name="Han S."/>
            <person name="Martens-Habbena W."/>
            <person name="Neal-McKinney J."/>
            <person name="Janagama H.K."/>
            <person name="Nadala C."/>
            <person name="Samadpour M."/>
        </authorList>
    </citation>
    <scope>NUCLEOTIDE SEQUENCE [LARGE SCALE GENOMIC DNA]</scope>
    <source>
        <strain evidence="1 2">DSM 20462</strain>
    </source>
</reference>
<dbReference type="AlphaFoldDB" id="A0A0J6WUJ2"/>